<comment type="pathway">
    <text evidence="4">Glycan metabolism; N-glycan degradation.</text>
</comment>
<keyword evidence="12" id="KW-0326">Glycosidase</keyword>
<feature type="domain" description="Mannosidase Ig/CBM-like" evidence="18">
    <location>
        <begin position="684"/>
        <end position="772"/>
    </location>
</feature>
<dbReference type="Pfam" id="PF22666">
    <property type="entry name" value="Glyco_hydro_2_N2"/>
    <property type="match status" value="1"/>
</dbReference>
<dbReference type="InterPro" id="IPR041447">
    <property type="entry name" value="Mannosidase_ig"/>
</dbReference>
<dbReference type="InterPro" id="IPR036156">
    <property type="entry name" value="Beta-gal/glucu_dom_sf"/>
</dbReference>
<evidence type="ECO:0000313" key="20">
    <source>
        <dbReference type="EMBL" id="EOA58054.1"/>
    </source>
</evidence>
<dbReference type="SUPFAM" id="SSF49785">
    <property type="entry name" value="Galactose-binding domain-like"/>
    <property type="match status" value="1"/>
</dbReference>
<evidence type="ECO:0000259" key="16">
    <source>
        <dbReference type="Pfam" id="PF00703"/>
    </source>
</evidence>
<dbReference type="PANTHER" id="PTHR43730:SF1">
    <property type="entry name" value="BETA-MANNOSIDASE"/>
    <property type="match status" value="1"/>
</dbReference>
<comment type="similarity">
    <text evidence="13">Belongs to the glycosyl hydrolase 2 family. Beta-mannosidase B subfamily.</text>
</comment>
<dbReference type="Proteomes" id="UP000017831">
    <property type="component" value="Unassembled WGS sequence"/>
</dbReference>
<dbReference type="RefSeq" id="WP_005936499.1">
    <property type="nucleotide sequence ID" value="NZ_KB890320.1"/>
</dbReference>
<comment type="catalytic activity">
    <reaction evidence="1">
        <text>Hydrolysis of terminal, non-reducing beta-D-mannose residues in beta-D-mannosides.</text>
        <dbReference type="EC" id="3.2.1.25"/>
    </reaction>
</comment>
<keyword evidence="21" id="KW-1185">Reference proteome</keyword>
<dbReference type="eggNOG" id="COG3250">
    <property type="taxonomic scope" value="Bacteria"/>
</dbReference>
<evidence type="ECO:0000256" key="4">
    <source>
        <dbReference type="ARBA" id="ARBA00004740"/>
    </source>
</evidence>
<evidence type="ECO:0000256" key="8">
    <source>
        <dbReference type="ARBA" id="ARBA00022729"/>
    </source>
</evidence>
<dbReference type="SUPFAM" id="SSF49303">
    <property type="entry name" value="beta-Galactosidase/glucuronidase domain"/>
    <property type="match status" value="3"/>
</dbReference>
<feature type="domain" description="Glycoside hydrolase family 2 immunoglobulin-like beta-sandwich" evidence="16">
    <location>
        <begin position="216"/>
        <end position="325"/>
    </location>
</feature>
<dbReference type="InterPro" id="IPR054593">
    <property type="entry name" value="Beta-mannosidase-like_N2"/>
</dbReference>
<comment type="caution">
    <text evidence="20">The sequence shown here is derived from an EMBL/GenBank/DDBJ whole genome shotgun (WGS) entry which is preliminary data.</text>
</comment>
<dbReference type="STRING" id="1121098.HMPREF1534_00432"/>
<dbReference type="InterPro" id="IPR041625">
    <property type="entry name" value="Beta-mannosidase_Ig"/>
</dbReference>
<evidence type="ECO:0000256" key="1">
    <source>
        <dbReference type="ARBA" id="ARBA00000829"/>
    </source>
</evidence>
<evidence type="ECO:0000256" key="13">
    <source>
        <dbReference type="ARBA" id="ARBA00038429"/>
    </source>
</evidence>
<dbReference type="AlphaFoldDB" id="U6RN80"/>
<dbReference type="GO" id="GO:0005975">
    <property type="term" value="P:carbohydrate metabolic process"/>
    <property type="evidence" value="ECO:0007669"/>
    <property type="project" value="InterPro"/>
</dbReference>
<dbReference type="EC" id="3.2.1.25" evidence="6"/>
<dbReference type="Pfam" id="PF17786">
    <property type="entry name" value="Mannosidase_ig"/>
    <property type="match status" value="1"/>
</dbReference>
<dbReference type="InterPro" id="IPR008979">
    <property type="entry name" value="Galactose-bd-like_sf"/>
</dbReference>
<evidence type="ECO:0000256" key="6">
    <source>
        <dbReference type="ARBA" id="ARBA00012754"/>
    </source>
</evidence>
<evidence type="ECO:0000259" key="17">
    <source>
        <dbReference type="Pfam" id="PF17753"/>
    </source>
</evidence>
<evidence type="ECO:0000313" key="21">
    <source>
        <dbReference type="Proteomes" id="UP000017831"/>
    </source>
</evidence>
<feature type="domain" description="Beta-mannosidase Ig-fold" evidence="17">
    <location>
        <begin position="775"/>
        <end position="864"/>
    </location>
</feature>
<dbReference type="Gene3D" id="2.60.120.260">
    <property type="entry name" value="Galactose-binding domain-like"/>
    <property type="match status" value="1"/>
</dbReference>
<dbReference type="PANTHER" id="PTHR43730">
    <property type="entry name" value="BETA-MANNOSIDASE"/>
    <property type="match status" value="1"/>
</dbReference>
<comment type="subcellular location">
    <subcellularLocation>
        <location evidence="2">Lysosome</location>
    </subcellularLocation>
    <subcellularLocation>
        <location evidence="3">Secreted</location>
    </subcellularLocation>
</comment>
<evidence type="ECO:0000256" key="2">
    <source>
        <dbReference type="ARBA" id="ARBA00004371"/>
    </source>
</evidence>
<evidence type="ECO:0000256" key="10">
    <source>
        <dbReference type="ARBA" id="ARBA00023180"/>
    </source>
</evidence>
<dbReference type="PATRIC" id="fig|1121098.3.peg.436"/>
<evidence type="ECO:0000256" key="9">
    <source>
        <dbReference type="ARBA" id="ARBA00022801"/>
    </source>
</evidence>
<evidence type="ECO:0000259" key="19">
    <source>
        <dbReference type="Pfam" id="PF22666"/>
    </source>
</evidence>
<keyword evidence="8" id="KW-0732">Signal</keyword>
<proteinExistence type="inferred from homology"/>
<dbReference type="GeneID" id="60063495"/>
<dbReference type="FunFam" id="2.60.120.260:FF:000060">
    <property type="entry name" value="Probable beta-mannosidase"/>
    <property type="match status" value="1"/>
</dbReference>
<evidence type="ECO:0000256" key="14">
    <source>
        <dbReference type="ARBA" id="ARBA00041069"/>
    </source>
</evidence>
<evidence type="ECO:0000259" key="18">
    <source>
        <dbReference type="Pfam" id="PF17786"/>
    </source>
</evidence>
<reference evidence="20 21" key="1">
    <citation type="submission" date="2013-04" db="EMBL/GenBank/DDBJ databases">
        <title>The Genome Sequence of Bacteroides massiliensis DSM 17679.</title>
        <authorList>
            <consortium name="The Broad Institute Genomics Platform"/>
            <person name="Earl A."/>
            <person name="Ward D."/>
            <person name="Feldgarden M."/>
            <person name="Gevers D."/>
            <person name="Martens E."/>
            <person name="Fenner L."/>
            <person name="Roux V."/>
            <person name="Mallet M.N."/>
            <person name="Raoult D."/>
            <person name="Walker B."/>
            <person name="Young S."/>
            <person name="Zeng Q."/>
            <person name="Gargeya S."/>
            <person name="Fitzgerald M."/>
            <person name="Haas B."/>
            <person name="Abouelleil A."/>
            <person name="Allen A.W."/>
            <person name="Alvarado L."/>
            <person name="Arachchi H.M."/>
            <person name="Berlin A.M."/>
            <person name="Chapman S.B."/>
            <person name="Gainer-Dewar J."/>
            <person name="Goldberg J."/>
            <person name="Griggs A."/>
            <person name="Gujja S."/>
            <person name="Hansen M."/>
            <person name="Howarth C."/>
            <person name="Imamovic A."/>
            <person name="Ireland A."/>
            <person name="Larimer J."/>
            <person name="McCowan C."/>
            <person name="Murphy C."/>
            <person name="Pearson M."/>
            <person name="Poon T.W."/>
            <person name="Priest M."/>
            <person name="Roberts A."/>
            <person name="Saif S."/>
            <person name="Shea T."/>
            <person name="Sisk P."/>
            <person name="Sykes S."/>
            <person name="Wortman J."/>
            <person name="Nusbaum C."/>
            <person name="Birren B."/>
        </authorList>
    </citation>
    <scope>NUCLEOTIDE SEQUENCE [LARGE SCALE GENOMIC DNA]</scope>
    <source>
        <strain evidence="21">B84634 / Timone 84634 / DSM 17679 / JCM 13223</strain>
    </source>
</reference>
<dbReference type="InterPro" id="IPR006102">
    <property type="entry name" value="Ig-like_GH2"/>
</dbReference>
<dbReference type="GO" id="GO:0006516">
    <property type="term" value="P:glycoprotein catabolic process"/>
    <property type="evidence" value="ECO:0007669"/>
    <property type="project" value="TreeGrafter"/>
</dbReference>
<dbReference type="GO" id="GO:0005576">
    <property type="term" value="C:extracellular region"/>
    <property type="evidence" value="ECO:0007669"/>
    <property type="project" value="UniProtKB-SubCell"/>
</dbReference>
<name>U6RN80_9BACT</name>
<dbReference type="Pfam" id="PF00703">
    <property type="entry name" value="Glyco_hydro_2"/>
    <property type="match status" value="1"/>
</dbReference>
<dbReference type="FunFam" id="3.20.20.80:FF:000050">
    <property type="entry name" value="Beta-mannosidase B"/>
    <property type="match status" value="1"/>
</dbReference>
<dbReference type="HOGENOM" id="CLU_005015_3_2_10"/>
<keyword evidence="7" id="KW-0964">Secreted</keyword>
<keyword evidence="10" id="KW-0325">Glycoprotein</keyword>
<sequence length="866" mass="100263">MRKLRMLMMMGCIPMILGAEEYKEPEKINLNKGWEFSQVGKSEWLPAKVPGTVHQDLINHGMIPNPFYGKNEEKVQWVENEDWTYRTTFNVTDEQLAREAAVLEFEGLDTYADIYLNGSLLERTDNMFVGYTLPVKEVLRKGENRLQVYFHSPIKQALPQWETNGFDYPADNDHSDKRVSIYTRKAPYSYGWDWGIRLTTSGIWRPVHLVYYDVAAIEDYYVRQASVTEELAKVENQLAINNITSTPQKAEVTVSYSYKDGEKTTKQQEVTLQPGANEINIPMEIGNPHLWMPNGWGEPALYDFEAQVKVDGKVIASKQERIGLRNIRVVKEKDAQGESFYFEVNGKPMFAKGANFIPDDALLPNVTPERYHRLFKDVKEANMNMLRVWGGGVYEDDAFYKEADEHGILIWQDFIFACTTYPSDPAFLKRVEAEADYNIKRLRNHASLAMWCGNNEIYEGMRYWGWDKKYTDPAIMEGMKRGYDKLFRELLPRKVQELDPDRFYMHGSPYEANWGRPESWKIADSHNWGTWYGQKPFESFDTEIPRFMSEYGFQAFPEMKTIATFAAPEDYALESEVMNAHQKASIGNFLIKKTMGLYYKVPEDFEQLVYLGLVLQGQGMRHGMEAHRRNRPYCMGTLYWQLNDSWPVVSWSSIDYYGNWKAMHYQAKRAFAPVLVDAIKEGDDLNIYVMSDKLEADKDVTLQLRLMDFDGKVLKKKEIKGEVPANASTLYHKEKYEGMTPNPRNTFLLMTLKNKKGEVLSEETFYFNFAKDQDLPKADIRYKVKQMDGKCEITLSSKQLARDVFIEIPKQSDSNSLTVSSLQGARFSDNFFDLLPGQTKKVVVTSEELMKDGKLDIRIHQLSDTN</sequence>
<evidence type="ECO:0000256" key="7">
    <source>
        <dbReference type="ARBA" id="ARBA00022525"/>
    </source>
</evidence>
<dbReference type="Gene3D" id="3.20.20.80">
    <property type="entry name" value="Glycosidases"/>
    <property type="match status" value="1"/>
</dbReference>
<evidence type="ECO:0000256" key="11">
    <source>
        <dbReference type="ARBA" id="ARBA00023228"/>
    </source>
</evidence>
<dbReference type="GO" id="GO:0004567">
    <property type="term" value="F:beta-mannosidase activity"/>
    <property type="evidence" value="ECO:0007669"/>
    <property type="project" value="UniProtKB-EC"/>
</dbReference>
<evidence type="ECO:0000256" key="12">
    <source>
        <dbReference type="ARBA" id="ARBA00023295"/>
    </source>
</evidence>
<dbReference type="EMBL" id="AQHY01000006">
    <property type="protein sequence ID" value="EOA58054.1"/>
    <property type="molecule type" value="Genomic_DNA"/>
</dbReference>
<dbReference type="InterPro" id="IPR013783">
    <property type="entry name" value="Ig-like_fold"/>
</dbReference>
<organism evidence="20 21">
    <name type="scientific">Phocaeicola massiliensis B84634 = Timone 84634 = DSM 17679 = JCM 13223</name>
    <dbReference type="NCBI Taxonomy" id="1121098"/>
    <lineage>
        <taxon>Bacteria</taxon>
        <taxon>Pseudomonadati</taxon>
        <taxon>Bacteroidota</taxon>
        <taxon>Bacteroidia</taxon>
        <taxon>Bacteroidales</taxon>
        <taxon>Bacteroidaceae</taxon>
        <taxon>Phocaeicola</taxon>
    </lineage>
</organism>
<protein>
    <recommendedName>
        <fullName evidence="14">Beta-mannosidase B</fullName>
        <ecNumber evidence="6">3.2.1.25</ecNumber>
    </recommendedName>
    <alternativeName>
        <fullName evidence="15">Mannanase B</fullName>
    </alternativeName>
</protein>
<evidence type="ECO:0000256" key="15">
    <source>
        <dbReference type="ARBA" id="ARBA00041614"/>
    </source>
</evidence>
<dbReference type="InterPro" id="IPR050887">
    <property type="entry name" value="Beta-mannosidase_GH2"/>
</dbReference>
<keyword evidence="9" id="KW-0378">Hydrolase</keyword>
<dbReference type="SUPFAM" id="SSF51445">
    <property type="entry name" value="(Trans)glycosidases"/>
    <property type="match status" value="1"/>
</dbReference>
<keyword evidence="11" id="KW-0458">Lysosome</keyword>
<accession>U6RN80</accession>
<dbReference type="OrthoDB" id="9801077at2"/>
<dbReference type="Gene3D" id="2.60.40.10">
    <property type="entry name" value="Immunoglobulins"/>
    <property type="match status" value="3"/>
</dbReference>
<dbReference type="Pfam" id="PF17753">
    <property type="entry name" value="Ig_mannosidase"/>
    <property type="match status" value="1"/>
</dbReference>
<evidence type="ECO:0000256" key="3">
    <source>
        <dbReference type="ARBA" id="ARBA00004613"/>
    </source>
</evidence>
<gene>
    <name evidence="20" type="ORF">HMPREF1534_00432</name>
</gene>
<dbReference type="GO" id="GO:0005764">
    <property type="term" value="C:lysosome"/>
    <property type="evidence" value="ECO:0007669"/>
    <property type="project" value="UniProtKB-SubCell"/>
</dbReference>
<evidence type="ECO:0000256" key="5">
    <source>
        <dbReference type="ARBA" id="ARBA00011738"/>
    </source>
</evidence>
<comment type="subunit">
    <text evidence="5">Homodimer.</text>
</comment>
<feature type="domain" description="Beta-mannosidase-like galactose-binding" evidence="19">
    <location>
        <begin position="34"/>
        <end position="205"/>
    </location>
</feature>
<dbReference type="InterPro" id="IPR017853">
    <property type="entry name" value="GH"/>
</dbReference>